<feature type="compositionally biased region" description="Acidic residues" evidence="7">
    <location>
        <begin position="415"/>
        <end position="435"/>
    </location>
</feature>
<feature type="region of interest" description="Disordered" evidence="7">
    <location>
        <begin position="411"/>
        <end position="462"/>
    </location>
</feature>
<evidence type="ECO:0000313" key="10">
    <source>
        <dbReference type="Proteomes" id="UP001470230"/>
    </source>
</evidence>
<dbReference type="Proteomes" id="UP001470230">
    <property type="component" value="Unassembled WGS sequence"/>
</dbReference>
<evidence type="ECO:0000256" key="1">
    <source>
        <dbReference type="ARBA" id="ARBA00000885"/>
    </source>
</evidence>
<dbReference type="InterPro" id="IPR035983">
    <property type="entry name" value="Hect_E3_ubiquitin_ligase"/>
</dbReference>
<dbReference type="SMART" id="SM00119">
    <property type="entry name" value="HECTc"/>
    <property type="match status" value="1"/>
</dbReference>
<dbReference type="Gene3D" id="3.90.1750.10">
    <property type="entry name" value="Hect, E3 ligase catalytic domains"/>
    <property type="match status" value="1"/>
</dbReference>
<dbReference type="CDD" id="cd00078">
    <property type="entry name" value="HECTc"/>
    <property type="match status" value="1"/>
</dbReference>
<keyword evidence="4" id="KW-0808">Transferase</keyword>
<feature type="compositionally biased region" description="Acidic residues" evidence="7">
    <location>
        <begin position="973"/>
        <end position="990"/>
    </location>
</feature>
<evidence type="ECO:0000256" key="2">
    <source>
        <dbReference type="ARBA" id="ARBA00004906"/>
    </source>
</evidence>
<dbReference type="PANTHER" id="PTHR11254">
    <property type="entry name" value="HECT DOMAIN UBIQUITIN-PROTEIN LIGASE"/>
    <property type="match status" value="1"/>
</dbReference>
<accession>A0ABR2HNE5</accession>
<evidence type="ECO:0000313" key="9">
    <source>
        <dbReference type="EMBL" id="KAK8849972.1"/>
    </source>
</evidence>
<protein>
    <recommendedName>
        <fullName evidence="3">HECT-type E3 ubiquitin transferase</fullName>
        <ecNumber evidence="3">2.3.2.26</ecNumber>
    </recommendedName>
</protein>
<comment type="pathway">
    <text evidence="2">Protein modification; protein ubiquitination.</text>
</comment>
<keyword evidence="10" id="KW-1185">Reference proteome</keyword>
<dbReference type="Gene3D" id="3.30.2160.10">
    <property type="entry name" value="Hect, E3 ligase catalytic domain"/>
    <property type="match status" value="1"/>
</dbReference>
<dbReference type="Gene3D" id="3.30.2410.10">
    <property type="entry name" value="Hect, E3 ligase catalytic domain"/>
    <property type="match status" value="1"/>
</dbReference>
<feature type="region of interest" description="Disordered" evidence="7">
    <location>
        <begin position="970"/>
        <end position="993"/>
    </location>
</feature>
<keyword evidence="5 6" id="KW-0833">Ubl conjugation pathway</keyword>
<evidence type="ECO:0000256" key="6">
    <source>
        <dbReference type="PROSITE-ProRule" id="PRU00104"/>
    </source>
</evidence>
<comment type="caution">
    <text evidence="9">The sequence shown here is derived from an EMBL/GenBank/DDBJ whole genome shotgun (WGS) entry which is preliminary data.</text>
</comment>
<dbReference type="PROSITE" id="PS50237">
    <property type="entry name" value="HECT"/>
    <property type="match status" value="1"/>
</dbReference>
<proteinExistence type="predicted"/>
<gene>
    <name evidence="9" type="ORF">M9Y10_018565</name>
</gene>
<evidence type="ECO:0000256" key="4">
    <source>
        <dbReference type="ARBA" id="ARBA00022679"/>
    </source>
</evidence>
<sequence length="1482" mass="172887">MFEFKKEPEKPLLLSQSLIFKGANIIDCIRQSCIDLNESCDDNTINKLLHEAIQYLDKDCSYDVANELISLIEKCFSCLSTDPLPYLSLLSQKSKKNSYYLITFITVLSYLTKNKPDIDFSQYFPFVDEALTEITPQLQNEDRLILFNHEIPFQYKDDVIINLLLSANITREIMDNFLSYITKDDINNHPKYKSLVEKGAEDGFATDLFLAIIMKGPKNKQKVDTSNQINVKTIDLECDLNEDDETDDFDFISDFLESSNPEVKDDLKKSLFKHMLQEKSNLAGYLQIIFENIHGPSTSPKELLEYFGEEYELDKKMFIEILNNVLVLHPEEKVFITQPKYHQLALIQSNFNKRIINKLFRLVHSDPSNFQAYYCLECIANSFPFIFASNPKQVFEAVLPAFEYFQNIFEKPETNDDSDNDHDDDEEEDVEDENDDDKRNKKLKRKHKTIKKHSNKKNESKGKAAMAATSFLLYTLNSTQVFDEFMKWLFDHYAELSLSQISCILYIFVGCSTSHLMHLMVAYFKKYDIFNLTKDWFQRKVPRSIFGVNFNSLLYKFLLVQHNLDQLLSKYDFLTIDNNSKRNQIFYEGSGNHLTHSIDCIPPLRIQILILDKDSADPMTILFQMVNEDYEPSFLMKSRKKNTISDTQVNDFLQIYESLTTRQEVSKNFTFPELKDDITIRKASLLTTKEPWIAKYIMNQEKFPLLSQHQKLLTEVKDELTAEDKSDHSKTIENYSKKDFLRTYRGSTDCLRIIITRIVKTFCMPDELLIKYFEDIPINSDDYETVFSSFKENFKIIESNHLYFDESTLLEINVNMKLLGSFVKNQHKRSISNYRFNNLFFESFGNDLINFVLKPQYRYNQNVLKSSYNLFKVLNNYPARLLHVIGFMILTKDEHLKNVASLLCVGFDDDKEELINFSLLNKEIINEINSDKPSITFLSNIIKASSDIQKSHRTELLDLLEKLLNNYQNSNDSVEEEEKEEGEDENDDNNEEKIEVKPKDFIVQLLDLLSPDRDNDSTISIADQSVEVIQSENEQFCFCPIPDFIYRSSPQFWQLFIKYRSLINKILLKKFQKNKMVELPGIVGFLLSLSIKQFQSRLVNNYPECFNYDFRSIFFRQSIHNDLNFIKEINLEIDQDNILQDSFNQLHDKKPKDWKQKITISYKDNQGFDAGGLTKDWLTKLTNELINPNLQIFEVSEENQNLIPSRSSFAKSPKGLEMLKFTGMIIARALMQGFLVPAHFTKPFLKQILHFESKVNKEDLMDADPILFDSLEWYRNYDFDNNLETEVYFEINDDEGNTIELVDNGSKKRVTNENKNEYIELRTKHRLIDSISQQVSAFCEGFDSIIPHEKIRMFSPTELNFLICGVSKIDVDDLMQNATYGGSYDIDTPAVKMFFETISKWDDKNLSKLLLFITGTSTMPLNGFNFYKQIGRPIKIIPGGGESRLPCAHTCTNTLELPRYTSEEELNRKLLTAINVSDFQMK</sequence>
<comment type="catalytic activity">
    <reaction evidence="1">
        <text>S-ubiquitinyl-[E2 ubiquitin-conjugating enzyme]-L-cysteine + [acceptor protein]-L-lysine = [E2 ubiquitin-conjugating enzyme]-L-cysteine + N(6)-ubiquitinyl-[acceptor protein]-L-lysine.</text>
        <dbReference type="EC" id="2.3.2.26"/>
    </reaction>
</comment>
<dbReference type="PANTHER" id="PTHR11254:SF440">
    <property type="entry name" value="E3 UBIQUITIN-PROTEIN LIGASE NEDD-4"/>
    <property type="match status" value="1"/>
</dbReference>
<evidence type="ECO:0000259" key="8">
    <source>
        <dbReference type="PROSITE" id="PS50237"/>
    </source>
</evidence>
<feature type="active site" description="Glycyl thioester intermediate" evidence="6">
    <location>
        <position position="1451"/>
    </location>
</feature>
<dbReference type="Pfam" id="PF00632">
    <property type="entry name" value="HECT"/>
    <property type="match status" value="1"/>
</dbReference>
<dbReference type="EMBL" id="JAPFFF010000025">
    <property type="protein sequence ID" value="KAK8849972.1"/>
    <property type="molecule type" value="Genomic_DNA"/>
</dbReference>
<organism evidence="9 10">
    <name type="scientific">Tritrichomonas musculus</name>
    <dbReference type="NCBI Taxonomy" id="1915356"/>
    <lineage>
        <taxon>Eukaryota</taxon>
        <taxon>Metamonada</taxon>
        <taxon>Parabasalia</taxon>
        <taxon>Tritrichomonadida</taxon>
        <taxon>Tritrichomonadidae</taxon>
        <taxon>Tritrichomonas</taxon>
    </lineage>
</organism>
<evidence type="ECO:0000256" key="5">
    <source>
        <dbReference type="ARBA" id="ARBA00022786"/>
    </source>
</evidence>
<feature type="domain" description="HECT" evidence="8">
    <location>
        <begin position="1150"/>
        <end position="1482"/>
    </location>
</feature>
<evidence type="ECO:0000256" key="7">
    <source>
        <dbReference type="SAM" id="MobiDB-lite"/>
    </source>
</evidence>
<name>A0ABR2HNE5_9EUKA</name>
<reference evidence="9 10" key="1">
    <citation type="submission" date="2024-04" db="EMBL/GenBank/DDBJ databases">
        <title>Tritrichomonas musculus Genome.</title>
        <authorList>
            <person name="Alves-Ferreira E."/>
            <person name="Grigg M."/>
            <person name="Lorenzi H."/>
            <person name="Galac M."/>
        </authorList>
    </citation>
    <scope>NUCLEOTIDE SEQUENCE [LARGE SCALE GENOMIC DNA]</scope>
    <source>
        <strain evidence="9 10">EAF2021</strain>
    </source>
</reference>
<dbReference type="InterPro" id="IPR050409">
    <property type="entry name" value="E3_ubiq-protein_ligase"/>
</dbReference>
<dbReference type="SUPFAM" id="SSF56204">
    <property type="entry name" value="Hect, E3 ligase catalytic domain"/>
    <property type="match status" value="1"/>
</dbReference>
<dbReference type="EC" id="2.3.2.26" evidence="3"/>
<feature type="compositionally biased region" description="Basic residues" evidence="7">
    <location>
        <begin position="440"/>
        <end position="455"/>
    </location>
</feature>
<evidence type="ECO:0000256" key="3">
    <source>
        <dbReference type="ARBA" id="ARBA00012485"/>
    </source>
</evidence>
<dbReference type="InterPro" id="IPR000569">
    <property type="entry name" value="HECT_dom"/>
</dbReference>